<dbReference type="PRINTS" id="PR00839">
    <property type="entry name" value="V8PROTEASE"/>
</dbReference>
<dbReference type="InterPro" id="IPR001254">
    <property type="entry name" value="Trypsin_dom"/>
</dbReference>
<evidence type="ECO:0000256" key="1">
    <source>
        <dbReference type="ARBA" id="ARBA00008764"/>
    </source>
</evidence>
<dbReference type="EC" id="3.4.21.-" evidence="6"/>
<accession>A0A8A4TIV3</accession>
<gene>
    <name evidence="8" type="ORF">J3U87_24370</name>
</gene>
<name>A0A8A4TIV3_SULCO</name>
<keyword evidence="9" id="KW-1185">Reference proteome</keyword>
<evidence type="ECO:0000256" key="4">
    <source>
        <dbReference type="ARBA" id="ARBA00022801"/>
    </source>
</evidence>
<dbReference type="RefSeq" id="WP_237378380.1">
    <property type="nucleotide sequence ID" value="NZ_CP071793.1"/>
</dbReference>
<evidence type="ECO:0000313" key="9">
    <source>
        <dbReference type="Proteomes" id="UP000663929"/>
    </source>
</evidence>
<evidence type="ECO:0000256" key="5">
    <source>
        <dbReference type="ARBA" id="ARBA00022825"/>
    </source>
</evidence>
<feature type="domain" description="Peptidase S1" evidence="7">
    <location>
        <begin position="172"/>
        <end position="349"/>
    </location>
</feature>
<evidence type="ECO:0000313" key="8">
    <source>
        <dbReference type="EMBL" id="QTD48728.1"/>
    </source>
</evidence>
<evidence type="ECO:0000259" key="7">
    <source>
        <dbReference type="Pfam" id="PF00089"/>
    </source>
</evidence>
<dbReference type="InterPro" id="IPR011050">
    <property type="entry name" value="Pectin_lyase_fold/virulence"/>
</dbReference>
<dbReference type="AlphaFoldDB" id="A0A8A4TIV3"/>
<dbReference type="KEGG" id="scor:J3U87_24370"/>
<evidence type="ECO:0000256" key="3">
    <source>
        <dbReference type="ARBA" id="ARBA00022729"/>
    </source>
</evidence>
<keyword evidence="4 6" id="KW-0378">Hydrolase</keyword>
<dbReference type="SUPFAM" id="SSF51126">
    <property type="entry name" value="Pectin lyase-like"/>
    <property type="match status" value="1"/>
</dbReference>
<evidence type="ECO:0000256" key="2">
    <source>
        <dbReference type="ARBA" id="ARBA00022670"/>
    </source>
</evidence>
<feature type="signal peptide" evidence="6">
    <location>
        <begin position="1"/>
        <end position="21"/>
    </location>
</feature>
<protein>
    <recommendedName>
        <fullName evidence="6">Serine protease</fullName>
        <ecNumber evidence="6">3.4.21.-</ecNumber>
    </recommendedName>
</protein>
<feature type="chain" id="PRO_5035338827" description="Serine protease" evidence="6">
    <location>
        <begin position="22"/>
        <end position="440"/>
    </location>
</feature>
<dbReference type="Proteomes" id="UP000663929">
    <property type="component" value="Chromosome"/>
</dbReference>
<dbReference type="PANTHER" id="PTHR36234">
    <property type="entry name" value="LYSYL ENDOPEPTIDASE"/>
    <property type="match status" value="1"/>
</dbReference>
<dbReference type="EMBL" id="CP071793">
    <property type="protein sequence ID" value="QTD48728.1"/>
    <property type="molecule type" value="Genomic_DNA"/>
</dbReference>
<dbReference type="GO" id="GO:0006508">
    <property type="term" value="P:proteolysis"/>
    <property type="evidence" value="ECO:0007669"/>
    <property type="project" value="UniProtKB-KW"/>
</dbReference>
<sequence length="440" mass="47758">MMRTLFTTCLAVLTLVPVAWAQSNGSCDTPNECVDLGIDPSEGTLVCCFTLVDPLQLDWLRVRFTQLDLGGDSFVILRSVTDPENYQRLDAVSAAQWQNRSAFLRGPEVQVQVYAVAGAAAFAEAEVYLPQAELTSLKRDLCGQDDRQLCADPDDDTCAQRAVARFVGLGPCTAWLIGSGDLVSAGHCFDNLEILEFQVPATNANTAHINHPHPDHQYAFDPAGIERVPKWEIGDDWMIFRVYPNPNTGLMPLEAQQAFFRVSDQGDHLKDMSNELFNSGFGTTQGQPSGHRQRHKAMQTGEGELLEIAGTTVTHRIDTESGSSGSPLYERIGETQVSIAIHTNGGCDSNIFLRNHGTSLRNLGWQAALARTTSGERYVDGAHPVPGNGSLLGPYADVQDGVDLAPDGTRLLIAPGTYQTDVLRGEGIVLEPIHGTVILD</sequence>
<dbReference type="GO" id="GO:0004252">
    <property type="term" value="F:serine-type endopeptidase activity"/>
    <property type="evidence" value="ECO:0007669"/>
    <property type="project" value="InterPro"/>
</dbReference>
<keyword evidence="5 6" id="KW-0720">Serine protease</keyword>
<dbReference type="Gene3D" id="2.40.10.10">
    <property type="entry name" value="Trypsin-like serine proteases"/>
    <property type="match status" value="2"/>
</dbReference>
<comment type="similarity">
    <text evidence="1 6">Belongs to the peptidase S1B family.</text>
</comment>
<evidence type="ECO:0000256" key="6">
    <source>
        <dbReference type="RuleBase" id="RU004296"/>
    </source>
</evidence>
<dbReference type="Pfam" id="PF00089">
    <property type="entry name" value="Trypsin"/>
    <property type="match status" value="1"/>
</dbReference>
<proteinExistence type="inferred from homology"/>
<dbReference type="InterPro" id="IPR043504">
    <property type="entry name" value="Peptidase_S1_PA_chymotrypsin"/>
</dbReference>
<dbReference type="InterPro" id="IPR008256">
    <property type="entry name" value="Peptidase_S1B"/>
</dbReference>
<dbReference type="InterPro" id="IPR009003">
    <property type="entry name" value="Peptidase_S1_PA"/>
</dbReference>
<organism evidence="8 9">
    <name type="scientific">Sulfidibacter corallicola</name>
    <dbReference type="NCBI Taxonomy" id="2818388"/>
    <lineage>
        <taxon>Bacteria</taxon>
        <taxon>Pseudomonadati</taxon>
        <taxon>Acidobacteriota</taxon>
        <taxon>Holophagae</taxon>
        <taxon>Acanthopleuribacterales</taxon>
        <taxon>Acanthopleuribacteraceae</taxon>
        <taxon>Sulfidibacter</taxon>
    </lineage>
</organism>
<dbReference type="PANTHER" id="PTHR36234:SF5">
    <property type="entry name" value="LYSYL ENDOPEPTIDASE"/>
    <property type="match status" value="1"/>
</dbReference>
<keyword evidence="3 6" id="KW-0732">Signal</keyword>
<keyword evidence="2 6" id="KW-0645">Protease</keyword>
<dbReference type="SUPFAM" id="SSF50494">
    <property type="entry name" value="Trypsin-like serine proteases"/>
    <property type="match status" value="1"/>
</dbReference>
<reference evidence="8" key="1">
    <citation type="submission" date="2021-03" db="EMBL/GenBank/DDBJ databases">
        <title>Acanthopleuribacteraceae sp. M133.</title>
        <authorList>
            <person name="Wang G."/>
        </authorList>
    </citation>
    <scope>NUCLEOTIDE SEQUENCE</scope>
    <source>
        <strain evidence="8">M133</strain>
    </source>
</reference>